<dbReference type="EMBL" id="MRVG01000010">
    <property type="protein sequence ID" value="PMB65228.1"/>
    <property type="molecule type" value="Genomic_DNA"/>
</dbReference>
<dbReference type="Proteomes" id="UP000235728">
    <property type="component" value="Unassembled WGS sequence"/>
</dbReference>
<evidence type="ECO:0000313" key="1">
    <source>
        <dbReference type="EMBL" id="PMB65228.1"/>
    </source>
</evidence>
<sequence>MVQWSIQWSVQWHECTPYLFLGLGLTKLLNGTRNEEKGKTAIADLQPLGRPLSRLRCTWPRTIPSSPLPSASRVWSASTISSTPECAPQRFGSESTGHEETIQLCCYPSQKAKRAVLTRRAYPHFRRLVGRVQLDLVQPAFACALDKGTGDFTDRILVSKLLSQFYTLELSKEGDDG</sequence>
<comment type="caution">
    <text evidence="1">The sequence shown here is derived from an EMBL/GenBank/DDBJ whole genome shotgun (WGS) entry which is preliminary data.</text>
</comment>
<gene>
    <name evidence="1" type="ORF">BM221_008584</name>
</gene>
<accession>A0A2N6ND82</accession>
<reference evidence="1 2" key="1">
    <citation type="journal article" date="2016" name="Appl. Microbiol. Biotechnol.">
        <title>Characterization of T-DNA insertion mutants with decreased virulence in the entomopathogenic fungus Beauveria bassiana JEF-007.</title>
        <authorList>
            <person name="Kim S."/>
            <person name="Lee S.J."/>
            <person name="Nai Y.S."/>
            <person name="Yu J.S."/>
            <person name="Lee M.R."/>
            <person name="Yang Y.T."/>
            <person name="Kim J.S."/>
        </authorList>
    </citation>
    <scope>NUCLEOTIDE SEQUENCE [LARGE SCALE GENOMIC DNA]</scope>
    <source>
        <strain evidence="1 2">JEF-007</strain>
    </source>
</reference>
<organism evidence="1 2">
    <name type="scientific">Beauveria bassiana</name>
    <name type="common">White muscardine disease fungus</name>
    <name type="synonym">Tritirachium shiotae</name>
    <dbReference type="NCBI Taxonomy" id="176275"/>
    <lineage>
        <taxon>Eukaryota</taxon>
        <taxon>Fungi</taxon>
        <taxon>Dikarya</taxon>
        <taxon>Ascomycota</taxon>
        <taxon>Pezizomycotina</taxon>
        <taxon>Sordariomycetes</taxon>
        <taxon>Hypocreomycetidae</taxon>
        <taxon>Hypocreales</taxon>
        <taxon>Cordycipitaceae</taxon>
        <taxon>Beauveria</taxon>
    </lineage>
</organism>
<dbReference type="AlphaFoldDB" id="A0A2N6ND82"/>
<proteinExistence type="predicted"/>
<name>A0A2N6ND82_BEABA</name>
<protein>
    <submittedName>
        <fullName evidence="1">Uncharacterized protein</fullName>
    </submittedName>
</protein>
<evidence type="ECO:0000313" key="2">
    <source>
        <dbReference type="Proteomes" id="UP000235728"/>
    </source>
</evidence>